<dbReference type="GO" id="GO:0000462">
    <property type="term" value="P:maturation of SSU-rRNA from tricistronic rRNA transcript (SSU-rRNA, 5.8S rRNA, LSU-rRNA)"/>
    <property type="evidence" value="ECO:0007669"/>
    <property type="project" value="InterPro"/>
</dbReference>
<dbReference type="GO" id="GO:0030686">
    <property type="term" value="C:90S preribosome"/>
    <property type="evidence" value="ECO:0007669"/>
    <property type="project" value="InterPro"/>
</dbReference>
<dbReference type="AlphaFoldDB" id="A0A2P5DL31"/>
<comment type="caution">
    <text evidence="5">The sequence shown here is derived from an EMBL/GenBank/DDBJ whole genome shotgun (WGS) entry which is preliminary data.</text>
</comment>
<dbReference type="GO" id="GO:0030688">
    <property type="term" value="C:preribosome, small subunit precursor"/>
    <property type="evidence" value="ECO:0007669"/>
    <property type="project" value="InterPro"/>
</dbReference>
<feature type="compositionally biased region" description="Polar residues" evidence="4">
    <location>
        <begin position="140"/>
        <end position="149"/>
    </location>
</feature>
<reference evidence="6" key="1">
    <citation type="submission" date="2016-06" db="EMBL/GenBank/DDBJ databases">
        <title>Parallel loss of symbiosis genes in relatives of nitrogen-fixing non-legume Parasponia.</title>
        <authorList>
            <person name="Van Velzen R."/>
            <person name="Holmer R."/>
            <person name="Bu F."/>
            <person name="Rutten L."/>
            <person name="Van Zeijl A."/>
            <person name="Liu W."/>
            <person name="Santuari L."/>
            <person name="Cao Q."/>
            <person name="Sharma T."/>
            <person name="Shen D."/>
            <person name="Roswanjaya Y."/>
            <person name="Wardhani T."/>
            <person name="Kalhor M.S."/>
            <person name="Jansen J."/>
            <person name="Van den Hoogen J."/>
            <person name="Gungor B."/>
            <person name="Hartog M."/>
            <person name="Hontelez J."/>
            <person name="Verver J."/>
            <person name="Yang W.-C."/>
            <person name="Schijlen E."/>
            <person name="Repin R."/>
            <person name="Schilthuizen M."/>
            <person name="Schranz E."/>
            <person name="Heidstra R."/>
            <person name="Miyata K."/>
            <person name="Fedorova E."/>
            <person name="Kohlen W."/>
            <person name="Bisseling T."/>
            <person name="Smit S."/>
            <person name="Geurts R."/>
        </authorList>
    </citation>
    <scope>NUCLEOTIDE SEQUENCE [LARGE SCALE GENOMIC DNA]</scope>
    <source>
        <strain evidence="6">cv. WU1-14</strain>
    </source>
</reference>
<evidence type="ECO:0000256" key="4">
    <source>
        <dbReference type="SAM" id="MobiDB-lite"/>
    </source>
</evidence>
<organism evidence="5 6">
    <name type="scientific">Parasponia andersonii</name>
    <name type="common">Sponia andersonii</name>
    <dbReference type="NCBI Taxonomy" id="3476"/>
    <lineage>
        <taxon>Eukaryota</taxon>
        <taxon>Viridiplantae</taxon>
        <taxon>Streptophyta</taxon>
        <taxon>Embryophyta</taxon>
        <taxon>Tracheophyta</taxon>
        <taxon>Spermatophyta</taxon>
        <taxon>Magnoliopsida</taxon>
        <taxon>eudicotyledons</taxon>
        <taxon>Gunneridae</taxon>
        <taxon>Pentapetalae</taxon>
        <taxon>rosids</taxon>
        <taxon>fabids</taxon>
        <taxon>Rosales</taxon>
        <taxon>Cannabaceae</taxon>
        <taxon>Parasponia</taxon>
    </lineage>
</organism>
<proteinExistence type="inferred from homology"/>
<name>A0A2P5DL31_PARAD</name>
<comment type="subcellular location">
    <subcellularLocation>
        <location evidence="1">Nucleus</location>
        <location evidence="1">Nucleolus</location>
    </subcellularLocation>
</comment>
<evidence type="ECO:0000313" key="6">
    <source>
        <dbReference type="Proteomes" id="UP000237105"/>
    </source>
</evidence>
<feature type="compositionally biased region" description="Basic residues" evidence="4">
    <location>
        <begin position="123"/>
        <end position="139"/>
    </location>
</feature>
<evidence type="ECO:0000256" key="2">
    <source>
        <dbReference type="ARBA" id="ARBA00011022"/>
    </source>
</evidence>
<dbReference type="PANTHER" id="PTHR31109:SF2">
    <property type="entry name" value="RIBOSOME BIOGENESIS PROTEIN SLX9 HOMOLOG"/>
    <property type="match status" value="1"/>
</dbReference>
<feature type="region of interest" description="Disordered" evidence="4">
    <location>
        <begin position="99"/>
        <end position="149"/>
    </location>
</feature>
<dbReference type="Pfam" id="PF15341">
    <property type="entry name" value="SLX9"/>
    <property type="match status" value="1"/>
</dbReference>
<dbReference type="EMBL" id="JXTB01000031">
    <property type="protein sequence ID" value="PON73965.1"/>
    <property type="molecule type" value="Genomic_DNA"/>
</dbReference>
<protein>
    <submittedName>
        <fullName evidence="5">Ribosome biogenesis protein</fullName>
    </submittedName>
</protein>
<evidence type="ECO:0000256" key="1">
    <source>
        <dbReference type="ARBA" id="ARBA00004604"/>
    </source>
</evidence>
<dbReference type="GO" id="GO:0005730">
    <property type="term" value="C:nucleolus"/>
    <property type="evidence" value="ECO:0007669"/>
    <property type="project" value="UniProtKB-SubCell"/>
</dbReference>
<dbReference type="InterPro" id="IPR028160">
    <property type="entry name" value="Slx9-like"/>
</dbReference>
<dbReference type="PANTHER" id="PTHR31109">
    <property type="entry name" value="PROTEIN FAM207A"/>
    <property type="match status" value="1"/>
</dbReference>
<comment type="similarity">
    <text evidence="2">Belongs to the SLX9 family.</text>
</comment>
<keyword evidence="3" id="KW-0539">Nucleus</keyword>
<evidence type="ECO:0000313" key="5">
    <source>
        <dbReference type="EMBL" id="PON73965.1"/>
    </source>
</evidence>
<keyword evidence="6" id="KW-1185">Reference proteome</keyword>
<sequence length="149" mass="17178">MLYRKKKLRSRQKKLKAYDLSSLSEFLPKFKKSQQPPPADWKLNCKSRQKLMSVCNHPFEGLPFPFILLLKLVLSSRIHFTVRLKEAKQLSTVLKHPAFQSDPLPSIHQHLQSTQPVIDEKPKKKNKNGGTKKKDKKTKASTGPESMDM</sequence>
<gene>
    <name evidence="5" type="ORF">PanWU01x14_055150</name>
</gene>
<dbReference type="OrthoDB" id="18703at2759"/>
<accession>A0A2P5DL31</accession>
<evidence type="ECO:0000256" key="3">
    <source>
        <dbReference type="ARBA" id="ARBA00023242"/>
    </source>
</evidence>
<dbReference type="Proteomes" id="UP000237105">
    <property type="component" value="Unassembled WGS sequence"/>
</dbReference>
<dbReference type="STRING" id="3476.A0A2P5DL31"/>